<dbReference type="InterPro" id="IPR036554">
    <property type="entry name" value="GHMP_kinase_C_sf"/>
</dbReference>
<dbReference type="AlphaFoldDB" id="A0AA41YCZ4"/>
<dbReference type="InterPro" id="IPR004821">
    <property type="entry name" value="Cyt_trans-like"/>
</dbReference>
<organism evidence="4 5">
    <name type="scientific">Gaoshiqia sediminis</name>
    <dbReference type="NCBI Taxonomy" id="2986998"/>
    <lineage>
        <taxon>Bacteria</taxon>
        <taxon>Pseudomonadati</taxon>
        <taxon>Bacteroidota</taxon>
        <taxon>Bacteroidia</taxon>
        <taxon>Marinilabiliales</taxon>
        <taxon>Prolixibacteraceae</taxon>
        <taxon>Gaoshiqia</taxon>
    </lineage>
</organism>
<evidence type="ECO:0000256" key="1">
    <source>
        <dbReference type="ARBA" id="ARBA00022679"/>
    </source>
</evidence>
<dbReference type="SUPFAM" id="SSF55060">
    <property type="entry name" value="GHMP Kinase, C-terminal domain"/>
    <property type="match status" value="1"/>
</dbReference>
<dbReference type="InterPro" id="IPR014729">
    <property type="entry name" value="Rossmann-like_a/b/a_fold"/>
</dbReference>
<evidence type="ECO:0000313" key="4">
    <source>
        <dbReference type="EMBL" id="MCW0484373.1"/>
    </source>
</evidence>
<keyword evidence="2 4" id="KW-0548">Nucleotidyltransferase</keyword>
<reference evidence="4" key="1">
    <citation type="submission" date="2022-10" db="EMBL/GenBank/DDBJ databases">
        <title>Gaoshiqiia sediminis gen. nov., sp. nov., isolated from coastal sediment.</title>
        <authorList>
            <person name="Yu W.X."/>
            <person name="Mu D.S."/>
            <person name="Du J.Z."/>
            <person name="Liang Y.Q."/>
        </authorList>
    </citation>
    <scope>NUCLEOTIDE SEQUENCE</scope>
    <source>
        <strain evidence="4">A06</strain>
    </source>
</reference>
<dbReference type="SUPFAM" id="SSF52374">
    <property type="entry name" value="Nucleotidylyl transferase"/>
    <property type="match status" value="1"/>
</dbReference>
<keyword evidence="5" id="KW-1185">Reference proteome</keyword>
<sequence length="378" mass="42385">MKKKVFVSGCFDMLHSGHVAFFREAATHGDLYVGLGSDKTIFNLKGRKTINTDAERLYMVRAIRYVTDAWINSGSGLMDFEQEVRQLKPDIFFVNEDGYTPDKQKLCAEIGIELLVSKREPHQGLPVRSTTALRSECRIPFRLDLAGGWLDQPFVSQHHPGPVITISIEPDYDFNDRSGMSSSTRKKAIQLWKTDIPEGDTELLAKTLFSFENPPGTKYVSGSQDAIGIVFPGVNKLDYEPGQYWPSAITAQSNKEVLDFIERHLWFITLSPRNGSYDVLADTAINAENAKALADAALGCWDAILQKNLNAFGHYFRKSFEAQIQLFPNMVNEQINEQIEQYRDTALGWKLSGAGGGGYLVLVSDKPIPNAIQVRIRR</sequence>
<name>A0AA41YCZ4_9BACT</name>
<keyword evidence="1" id="KW-0808">Transferase</keyword>
<evidence type="ECO:0000313" key="5">
    <source>
        <dbReference type="Proteomes" id="UP001163821"/>
    </source>
</evidence>
<dbReference type="Gene3D" id="3.40.50.620">
    <property type="entry name" value="HUPs"/>
    <property type="match status" value="1"/>
</dbReference>
<accession>A0AA41YCZ4</accession>
<comment type="caution">
    <text evidence="4">The sequence shown here is derived from an EMBL/GenBank/DDBJ whole genome shotgun (WGS) entry which is preliminary data.</text>
</comment>
<evidence type="ECO:0000259" key="3">
    <source>
        <dbReference type="Pfam" id="PF01467"/>
    </source>
</evidence>
<dbReference type="InterPro" id="IPR050385">
    <property type="entry name" value="Archaeal_FAD_synthase"/>
</dbReference>
<dbReference type="GO" id="GO:0016779">
    <property type="term" value="F:nucleotidyltransferase activity"/>
    <property type="evidence" value="ECO:0007669"/>
    <property type="project" value="UniProtKB-KW"/>
</dbReference>
<dbReference type="NCBIfam" id="TIGR00125">
    <property type="entry name" value="cyt_tran_rel"/>
    <property type="match status" value="1"/>
</dbReference>
<dbReference type="EMBL" id="JAPAAF010000035">
    <property type="protein sequence ID" value="MCW0484373.1"/>
    <property type="molecule type" value="Genomic_DNA"/>
</dbReference>
<dbReference type="PANTHER" id="PTHR43793">
    <property type="entry name" value="FAD SYNTHASE"/>
    <property type="match status" value="1"/>
</dbReference>
<dbReference type="Pfam" id="PF01467">
    <property type="entry name" value="CTP_transf_like"/>
    <property type="match status" value="1"/>
</dbReference>
<proteinExistence type="predicted"/>
<dbReference type="PANTHER" id="PTHR43793:SF1">
    <property type="entry name" value="FAD SYNTHASE"/>
    <property type="match status" value="1"/>
</dbReference>
<dbReference type="RefSeq" id="WP_282592966.1">
    <property type="nucleotide sequence ID" value="NZ_JAPAAF010000035.1"/>
</dbReference>
<gene>
    <name evidence="4" type="ORF">N2K84_16650</name>
</gene>
<dbReference type="Proteomes" id="UP001163821">
    <property type="component" value="Unassembled WGS sequence"/>
</dbReference>
<dbReference type="Gene3D" id="3.30.230.120">
    <property type="match status" value="1"/>
</dbReference>
<protein>
    <submittedName>
        <fullName evidence="4">Adenylyltransferase/cytidyltransferase family protein</fullName>
    </submittedName>
</protein>
<evidence type="ECO:0000256" key="2">
    <source>
        <dbReference type="ARBA" id="ARBA00022695"/>
    </source>
</evidence>
<feature type="domain" description="Cytidyltransferase-like" evidence="3">
    <location>
        <begin position="7"/>
        <end position="110"/>
    </location>
</feature>